<proteinExistence type="predicted"/>
<dbReference type="PANTHER" id="PTHR43046">
    <property type="entry name" value="GDP-MANNOSE MANNOSYL HYDROLASE"/>
    <property type="match status" value="1"/>
</dbReference>
<accession>A0ABS7G669</accession>
<evidence type="ECO:0000256" key="1">
    <source>
        <dbReference type="ARBA" id="ARBA00001946"/>
    </source>
</evidence>
<dbReference type="InterPro" id="IPR000086">
    <property type="entry name" value="NUDIX_hydrolase_dom"/>
</dbReference>
<comment type="caution">
    <text evidence="5">The sequence shown here is derived from an EMBL/GenBank/DDBJ whole genome shotgun (WGS) entry which is preliminary data.</text>
</comment>
<keyword evidence="2" id="KW-0378">Hydrolase</keyword>
<dbReference type="Gene3D" id="3.90.79.10">
    <property type="entry name" value="Nucleoside Triphosphate Pyrophosphohydrolase"/>
    <property type="match status" value="1"/>
</dbReference>
<dbReference type="InterPro" id="IPR020084">
    <property type="entry name" value="NUDIX_hydrolase_CS"/>
</dbReference>
<dbReference type="EMBL" id="JAIBOA010000032">
    <property type="protein sequence ID" value="MBW8487302.1"/>
    <property type="molecule type" value="Genomic_DNA"/>
</dbReference>
<keyword evidence="6" id="KW-1185">Reference proteome</keyword>
<dbReference type="RefSeq" id="WP_220170535.1">
    <property type="nucleotide sequence ID" value="NZ_JAIBOA010000032.1"/>
</dbReference>
<evidence type="ECO:0000256" key="2">
    <source>
        <dbReference type="ARBA" id="ARBA00022801"/>
    </source>
</evidence>
<name>A0ABS7G669_9ACTN</name>
<gene>
    <name evidence="5" type="ORF">K1Y72_33460</name>
</gene>
<sequence>MTQDPHHPQAQQTPRDQTPHGAVAIITNDCGELLLHLRDDIHGISWPGYWSVLGGGTDPGEDAAQTIRRELWEEAGLAADNLRELFEVHDRDGSGQLITFFAGTWNGDETTLPLAEGVKLAFTAPEALEGLKIPPYIRAGIERYLHREDVDE</sequence>
<dbReference type="PANTHER" id="PTHR43046:SF14">
    <property type="entry name" value="MUTT_NUDIX FAMILY PROTEIN"/>
    <property type="match status" value="1"/>
</dbReference>
<reference evidence="5 6" key="1">
    <citation type="submission" date="2021-07" db="EMBL/GenBank/DDBJ databases">
        <title>Actinomadura sp. PM05-2 isolated from lichen.</title>
        <authorList>
            <person name="Somphong A."/>
            <person name="Phongsopitanun W."/>
            <person name="Tanasupawat S."/>
            <person name="Peongsungnone V."/>
        </authorList>
    </citation>
    <scope>NUCLEOTIDE SEQUENCE [LARGE SCALE GENOMIC DNA]</scope>
    <source>
        <strain evidence="5 6">PM05-2</strain>
    </source>
</reference>
<dbReference type="Pfam" id="PF00293">
    <property type="entry name" value="NUDIX"/>
    <property type="match status" value="1"/>
</dbReference>
<comment type="cofactor">
    <cofactor evidence="1">
        <name>Mg(2+)</name>
        <dbReference type="ChEBI" id="CHEBI:18420"/>
    </cofactor>
</comment>
<dbReference type="PROSITE" id="PS51462">
    <property type="entry name" value="NUDIX"/>
    <property type="match status" value="1"/>
</dbReference>
<evidence type="ECO:0000313" key="6">
    <source>
        <dbReference type="Proteomes" id="UP000774570"/>
    </source>
</evidence>
<dbReference type="SUPFAM" id="SSF55811">
    <property type="entry name" value="Nudix"/>
    <property type="match status" value="1"/>
</dbReference>
<feature type="region of interest" description="Disordered" evidence="3">
    <location>
        <begin position="1"/>
        <end position="20"/>
    </location>
</feature>
<dbReference type="Proteomes" id="UP000774570">
    <property type="component" value="Unassembled WGS sequence"/>
</dbReference>
<dbReference type="InterPro" id="IPR015797">
    <property type="entry name" value="NUDIX_hydrolase-like_dom_sf"/>
</dbReference>
<dbReference type="PROSITE" id="PS00893">
    <property type="entry name" value="NUDIX_BOX"/>
    <property type="match status" value="1"/>
</dbReference>
<organism evidence="5 6">
    <name type="scientific">Actinomadura parmotrematis</name>
    <dbReference type="NCBI Taxonomy" id="2864039"/>
    <lineage>
        <taxon>Bacteria</taxon>
        <taxon>Bacillati</taxon>
        <taxon>Actinomycetota</taxon>
        <taxon>Actinomycetes</taxon>
        <taxon>Streptosporangiales</taxon>
        <taxon>Thermomonosporaceae</taxon>
        <taxon>Actinomadura</taxon>
    </lineage>
</organism>
<feature type="domain" description="Nudix hydrolase" evidence="4">
    <location>
        <begin position="18"/>
        <end position="146"/>
    </location>
</feature>
<evidence type="ECO:0000313" key="5">
    <source>
        <dbReference type="EMBL" id="MBW8487302.1"/>
    </source>
</evidence>
<evidence type="ECO:0000256" key="3">
    <source>
        <dbReference type="SAM" id="MobiDB-lite"/>
    </source>
</evidence>
<protein>
    <submittedName>
        <fullName evidence="5">NUDIX domain-containing protein</fullName>
    </submittedName>
</protein>
<evidence type="ECO:0000259" key="4">
    <source>
        <dbReference type="PROSITE" id="PS51462"/>
    </source>
</evidence>